<gene>
    <name evidence="4" type="primary">nkdN</name>
</gene>
<feature type="domain" description="Carrier" evidence="3">
    <location>
        <begin position="1"/>
        <end position="65"/>
    </location>
</feature>
<dbReference type="Pfam" id="PF00550">
    <property type="entry name" value="PP-binding"/>
    <property type="match status" value="1"/>
</dbReference>
<evidence type="ECO:0000313" key="4">
    <source>
        <dbReference type="EMBL" id="AEH57250.1"/>
    </source>
</evidence>
<evidence type="ECO:0000259" key="3">
    <source>
        <dbReference type="PROSITE" id="PS50075"/>
    </source>
</evidence>
<protein>
    <submittedName>
        <fullName evidence="4">Nonribosomal peptide synthetase (PCP)</fullName>
    </submittedName>
</protein>
<evidence type="ECO:0000256" key="1">
    <source>
        <dbReference type="ARBA" id="ARBA00022450"/>
    </source>
</evidence>
<accession>G0XS82</accession>
<sequence>MIWSNILDLDEIGIDDNFFELGGNSLSVVQITTEIAKVFKINLSISILFEATTIRDLAKIIAGQKKQPITSCLCHFQFYLRLTKIIPLSLLVNKNGFKANVVL</sequence>
<proteinExistence type="predicted"/>
<dbReference type="EMBL" id="HQ407375">
    <property type="protein sequence ID" value="AEH57250.1"/>
    <property type="molecule type" value="Genomic_DNA"/>
</dbReference>
<dbReference type="InterPro" id="IPR009081">
    <property type="entry name" value="PP-bd_ACP"/>
</dbReference>
<name>G0XS82_PRODI</name>
<dbReference type="SUPFAM" id="SSF47336">
    <property type="entry name" value="ACP-like"/>
    <property type="match status" value="1"/>
</dbReference>
<organism evidence="4">
    <name type="scientific">Prochloron didemni P3-Solomon</name>
    <dbReference type="NCBI Taxonomy" id="910458"/>
    <lineage>
        <taxon>Bacteria</taxon>
        <taxon>Bacillati</taxon>
        <taxon>Cyanobacteriota</taxon>
        <taxon>Cyanophyceae</taxon>
        <taxon>Oscillatoriophycideae</taxon>
        <taxon>Chroococcales</taxon>
        <taxon>Prochloraceae</taxon>
        <taxon>Prochloron</taxon>
    </lineage>
</organism>
<evidence type="ECO:0000256" key="2">
    <source>
        <dbReference type="ARBA" id="ARBA00022553"/>
    </source>
</evidence>
<dbReference type="Gene3D" id="1.10.1200.10">
    <property type="entry name" value="ACP-like"/>
    <property type="match status" value="1"/>
</dbReference>
<dbReference type="PROSITE" id="PS00012">
    <property type="entry name" value="PHOSPHOPANTETHEINE"/>
    <property type="match status" value="1"/>
</dbReference>
<dbReference type="AlphaFoldDB" id="G0XS82"/>
<dbReference type="InterPro" id="IPR036736">
    <property type="entry name" value="ACP-like_sf"/>
</dbReference>
<keyword evidence="2" id="KW-0597">Phosphoprotein</keyword>
<reference evidence="4" key="1">
    <citation type="journal article" date="2011" name="PLoS ONE">
        <title>Variation in tropical reef symbiont metagenomes defined by secondary metabolism.</title>
        <authorList>
            <person name="Donia M.S."/>
            <person name="Fricke W.F."/>
            <person name="Ravel J."/>
            <person name="Schmidt E.W."/>
        </authorList>
    </citation>
    <scope>NUCLEOTIDE SEQUENCE</scope>
</reference>
<dbReference type="PANTHER" id="PTHR44845">
    <property type="entry name" value="CARRIER DOMAIN-CONTAINING PROTEIN"/>
    <property type="match status" value="1"/>
</dbReference>
<dbReference type="PANTHER" id="PTHR44845:SF6">
    <property type="entry name" value="BETA-ALANINE-ACTIVATING ENZYME"/>
    <property type="match status" value="1"/>
</dbReference>
<dbReference type="InterPro" id="IPR006162">
    <property type="entry name" value="Ppantetheine_attach_site"/>
</dbReference>
<keyword evidence="1" id="KW-0596">Phosphopantetheine</keyword>
<dbReference type="PROSITE" id="PS50075">
    <property type="entry name" value="CARRIER"/>
    <property type="match status" value="1"/>
</dbReference>